<dbReference type="Pfam" id="PF01551">
    <property type="entry name" value="Peptidase_M23"/>
    <property type="match status" value="1"/>
</dbReference>
<keyword evidence="6" id="KW-0862">Zinc</keyword>
<dbReference type="GO" id="GO:0046872">
    <property type="term" value="F:metal ion binding"/>
    <property type="evidence" value="ECO:0007669"/>
    <property type="project" value="UniProtKB-KW"/>
</dbReference>
<dbReference type="GO" id="GO:0030313">
    <property type="term" value="C:cell envelope"/>
    <property type="evidence" value="ECO:0007669"/>
    <property type="project" value="UniProtKB-SubCell"/>
</dbReference>
<dbReference type="InterPro" id="IPR050570">
    <property type="entry name" value="Cell_wall_metabolism_enzyme"/>
</dbReference>
<comment type="cofactor">
    <cofactor evidence="1">
        <name>Zn(2+)</name>
        <dbReference type="ChEBI" id="CHEBI:29105"/>
    </cofactor>
</comment>
<keyword evidence="13" id="KW-1185">Reference proteome</keyword>
<evidence type="ECO:0000256" key="2">
    <source>
        <dbReference type="ARBA" id="ARBA00004196"/>
    </source>
</evidence>
<dbReference type="STRING" id="742725.HMPREF9450_01519"/>
<dbReference type="Proteomes" id="UP000006008">
    <property type="component" value="Unassembled WGS sequence"/>
</dbReference>
<dbReference type="InterPro" id="IPR011055">
    <property type="entry name" value="Dup_hybrid_motif"/>
</dbReference>
<feature type="domain" description="Csd3-like second N-terminal" evidence="11">
    <location>
        <begin position="156"/>
        <end position="270"/>
    </location>
</feature>
<comment type="caution">
    <text evidence="12">The sequence shown here is derived from an EMBL/GenBank/DDBJ whole genome shotgun (WGS) entry which is preliminary data.</text>
</comment>
<evidence type="ECO:0000256" key="7">
    <source>
        <dbReference type="ARBA" id="ARBA00023049"/>
    </source>
</evidence>
<keyword evidence="3" id="KW-0645">Protease</keyword>
<evidence type="ECO:0000256" key="6">
    <source>
        <dbReference type="ARBA" id="ARBA00022833"/>
    </source>
</evidence>
<dbReference type="AlphaFoldDB" id="G5HA54"/>
<dbReference type="GeneID" id="92815447"/>
<dbReference type="eggNOG" id="COG0739">
    <property type="taxonomic scope" value="Bacteria"/>
</dbReference>
<feature type="domain" description="M23ase beta-sheet core" evidence="10">
    <location>
        <begin position="283"/>
        <end position="380"/>
    </location>
</feature>
<keyword evidence="5" id="KW-0378">Hydrolase</keyword>
<feature type="transmembrane region" description="Helical" evidence="9">
    <location>
        <begin position="7"/>
        <end position="26"/>
    </location>
</feature>
<evidence type="ECO:0000259" key="11">
    <source>
        <dbReference type="Pfam" id="PF19425"/>
    </source>
</evidence>
<dbReference type="CDD" id="cd12797">
    <property type="entry name" value="M23_peptidase"/>
    <property type="match status" value="1"/>
</dbReference>
<keyword evidence="9" id="KW-0812">Transmembrane</keyword>
<keyword evidence="4" id="KW-0479">Metal-binding</keyword>
<feature type="compositionally biased region" description="Low complexity" evidence="8">
    <location>
        <begin position="449"/>
        <end position="458"/>
    </location>
</feature>
<keyword evidence="9" id="KW-0472">Membrane</keyword>
<organism evidence="12 13">
    <name type="scientific">Alistipes indistinctus YIT 12060</name>
    <dbReference type="NCBI Taxonomy" id="742725"/>
    <lineage>
        <taxon>Bacteria</taxon>
        <taxon>Pseudomonadati</taxon>
        <taxon>Bacteroidota</taxon>
        <taxon>Bacteroidia</taxon>
        <taxon>Bacteroidales</taxon>
        <taxon>Rikenellaceae</taxon>
        <taxon>Alistipes</taxon>
    </lineage>
</organism>
<evidence type="ECO:0000313" key="13">
    <source>
        <dbReference type="Proteomes" id="UP000006008"/>
    </source>
</evidence>
<dbReference type="Gene3D" id="3.10.450.350">
    <property type="match status" value="1"/>
</dbReference>
<protein>
    <submittedName>
        <fullName evidence="12">Uncharacterized protein</fullName>
    </submittedName>
</protein>
<dbReference type="InterPro" id="IPR045834">
    <property type="entry name" value="Csd3_N2"/>
</dbReference>
<dbReference type="RefSeq" id="WP_009134325.1">
    <property type="nucleotide sequence ID" value="NZ_CP102250.1"/>
</dbReference>
<keyword evidence="9" id="KW-1133">Transmembrane helix</keyword>
<name>G5HA54_9BACT</name>
<gene>
    <name evidence="12" type="ORF">HMPREF9450_01519</name>
</gene>
<dbReference type="PANTHER" id="PTHR21666:SF288">
    <property type="entry name" value="CELL DIVISION PROTEIN YTFB"/>
    <property type="match status" value="1"/>
</dbReference>
<dbReference type="SUPFAM" id="SSF51261">
    <property type="entry name" value="Duplicated hybrid motif"/>
    <property type="match status" value="1"/>
</dbReference>
<dbReference type="GO" id="GO:0006508">
    <property type="term" value="P:proteolysis"/>
    <property type="evidence" value="ECO:0007669"/>
    <property type="project" value="UniProtKB-KW"/>
</dbReference>
<comment type="subcellular location">
    <subcellularLocation>
        <location evidence="2">Cell envelope</location>
    </subcellularLocation>
</comment>
<evidence type="ECO:0000256" key="9">
    <source>
        <dbReference type="SAM" id="Phobius"/>
    </source>
</evidence>
<evidence type="ECO:0000259" key="10">
    <source>
        <dbReference type="Pfam" id="PF01551"/>
    </source>
</evidence>
<dbReference type="OrthoDB" id="9810477at2"/>
<keyword evidence="7" id="KW-0482">Metalloprotease</keyword>
<evidence type="ECO:0000256" key="4">
    <source>
        <dbReference type="ARBA" id="ARBA00022723"/>
    </source>
</evidence>
<dbReference type="GO" id="GO:0004222">
    <property type="term" value="F:metalloendopeptidase activity"/>
    <property type="evidence" value="ECO:0007669"/>
    <property type="project" value="TreeGrafter"/>
</dbReference>
<dbReference type="Pfam" id="PF19425">
    <property type="entry name" value="Csd3_N2"/>
    <property type="match status" value="1"/>
</dbReference>
<dbReference type="HOGENOM" id="CLU_026846_4_1_10"/>
<dbReference type="Gene3D" id="2.70.70.10">
    <property type="entry name" value="Glucose Permease (Domain IIA)"/>
    <property type="match status" value="1"/>
</dbReference>
<feature type="region of interest" description="Disordered" evidence="8">
    <location>
        <begin position="435"/>
        <end position="458"/>
    </location>
</feature>
<accession>G5HA54</accession>
<proteinExistence type="predicted"/>
<dbReference type="InterPro" id="IPR016047">
    <property type="entry name" value="M23ase_b-sheet_dom"/>
</dbReference>
<dbReference type="EMBL" id="ADLD01000013">
    <property type="protein sequence ID" value="EHB91470.1"/>
    <property type="molecule type" value="Genomic_DNA"/>
</dbReference>
<evidence type="ECO:0000256" key="3">
    <source>
        <dbReference type="ARBA" id="ARBA00022670"/>
    </source>
</evidence>
<evidence type="ECO:0000256" key="5">
    <source>
        <dbReference type="ARBA" id="ARBA00022801"/>
    </source>
</evidence>
<dbReference type="PANTHER" id="PTHR21666">
    <property type="entry name" value="PEPTIDASE-RELATED"/>
    <property type="match status" value="1"/>
</dbReference>
<dbReference type="PATRIC" id="fig|742725.3.peg.1609"/>
<sequence length="458" mass="49812">MKISRKIWLPATVGLVVVIGIVVWLVCRNGSSSEGEIVVVEEPVELLYGIEKGKYDITEGEFASGETIGALLGRYGIGPGKVDSIARVAEPVFSMRNLRAGHPYVVFQTRDSVGPKKLAYFVYEATTTDYLVIDLTDSIRVHKAAKDVTVQRQKRSASITSSLWKSMTDNDMSPALAMELSEIYAWTIDFFALQPEDNFTVIYDQKYVDSTNVGLGAIWGARFEHGGKTYYAIPFLQDGKLGYWDENGNSLRKALLKAPLKFSRISSRFSNSRLHPVLRIRRPHHGVDYAAPSGTPVHAIGDGVVIYKDWSGGGGNTLKIKHNVGSLTSGYLHLKAYAKGISKGTRVKQGDLIGYVGATGLATGPHLDFRIWRGSTPIDPLKVPSEPAEPIRQGNRTAFNVVKERIMAELSGDVADSLKVTSLELDSLCKAIPNTAAPVAPAPDKDTPAKPAAPAAKK</sequence>
<evidence type="ECO:0000313" key="12">
    <source>
        <dbReference type="EMBL" id="EHB91470.1"/>
    </source>
</evidence>
<reference evidence="12 13" key="1">
    <citation type="submission" date="2011-08" db="EMBL/GenBank/DDBJ databases">
        <title>The Genome Sequence of Alistipes indistinctus YIT 12060.</title>
        <authorList>
            <consortium name="The Broad Institute Genome Sequencing Platform"/>
            <person name="Earl A."/>
            <person name="Ward D."/>
            <person name="Feldgarden M."/>
            <person name="Gevers D."/>
            <person name="Morotomi M."/>
            <person name="Young S.K."/>
            <person name="Zeng Q."/>
            <person name="Gargeya S."/>
            <person name="Fitzgerald M."/>
            <person name="Haas B."/>
            <person name="Abouelleil A."/>
            <person name="Alvarado L."/>
            <person name="Arachchi H.M."/>
            <person name="Berlin A."/>
            <person name="Brown A."/>
            <person name="Chapman S.B."/>
            <person name="Chen Z."/>
            <person name="Dunbar C."/>
            <person name="Freedman E."/>
            <person name="Gearin G."/>
            <person name="Gellesch M."/>
            <person name="Goldberg J."/>
            <person name="Griggs A."/>
            <person name="Gujja S."/>
            <person name="Heiman D."/>
            <person name="Howarth C."/>
            <person name="Larson L."/>
            <person name="Lui A."/>
            <person name="MacDonald P.J.P."/>
            <person name="Montmayeur A."/>
            <person name="Murphy C."/>
            <person name="Neiman D."/>
            <person name="Pearson M."/>
            <person name="Priest M."/>
            <person name="Roberts A."/>
            <person name="Saif S."/>
            <person name="Shea T."/>
            <person name="Shenoy N."/>
            <person name="Sisk P."/>
            <person name="Stolte C."/>
            <person name="Sykes S."/>
            <person name="Wortman J."/>
            <person name="Nusbaum C."/>
            <person name="Birren B."/>
        </authorList>
    </citation>
    <scope>NUCLEOTIDE SEQUENCE [LARGE SCALE GENOMIC DNA]</scope>
    <source>
        <strain evidence="12 13">YIT 12060</strain>
    </source>
</reference>
<evidence type="ECO:0000256" key="8">
    <source>
        <dbReference type="SAM" id="MobiDB-lite"/>
    </source>
</evidence>
<evidence type="ECO:0000256" key="1">
    <source>
        <dbReference type="ARBA" id="ARBA00001947"/>
    </source>
</evidence>